<feature type="domain" description="Cupin type-2" evidence="1">
    <location>
        <begin position="81"/>
        <end position="139"/>
    </location>
</feature>
<organism evidence="2 3">
    <name type="scientific">Mariniradius sediminis</name>
    <dbReference type="NCBI Taxonomy" id="2909237"/>
    <lineage>
        <taxon>Bacteria</taxon>
        <taxon>Pseudomonadati</taxon>
        <taxon>Bacteroidota</taxon>
        <taxon>Cytophagia</taxon>
        <taxon>Cytophagales</taxon>
        <taxon>Cyclobacteriaceae</taxon>
        <taxon>Mariniradius</taxon>
    </lineage>
</organism>
<comment type="caution">
    <text evidence="2">The sequence shown here is derived from an EMBL/GenBank/DDBJ whole genome shotgun (WGS) entry which is preliminary data.</text>
</comment>
<dbReference type="InterPro" id="IPR011051">
    <property type="entry name" value="RmlC_Cupin_sf"/>
</dbReference>
<dbReference type="InterPro" id="IPR013096">
    <property type="entry name" value="Cupin_2"/>
</dbReference>
<proteinExistence type="predicted"/>
<protein>
    <submittedName>
        <fullName evidence="2">Cupin domain-containing protein</fullName>
    </submittedName>
</protein>
<dbReference type="InterPro" id="IPR053146">
    <property type="entry name" value="QDO-like"/>
</dbReference>
<dbReference type="Proteomes" id="UP001201449">
    <property type="component" value="Unassembled WGS sequence"/>
</dbReference>
<accession>A0ABS9BR29</accession>
<reference evidence="2 3" key="1">
    <citation type="submission" date="2022-01" db="EMBL/GenBank/DDBJ databases">
        <title>Mariniradius saccharolyticus sp. nov., isolated from sediment of a river.</title>
        <authorList>
            <person name="Liu H."/>
        </authorList>
    </citation>
    <scope>NUCLEOTIDE SEQUENCE [LARGE SCALE GENOMIC DNA]</scope>
    <source>
        <strain evidence="2 3">RY-2</strain>
    </source>
</reference>
<dbReference type="SUPFAM" id="SSF51182">
    <property type="entry name" value="RmlC-like cupins"/>
    <property type="match status" value="1"/>
</dbReference>
<dbReference type="RefSeq" id="WP_234860144.1">
    <property type="nucleotide sequence ID" value="NZ_JAKEVZ010000002.1"/>
</dbReference>
<dbReference type="PANTHER" id="PTHR36440">
    <property type="entry name" value="PUTATIVE (AFU_ORTHOLOGUE AFUA_8G07350)-RELATED"/>
    <property type="match status" value="1"/>
</dbReference>
<gene>
    <name evidence="2" type="ORF">L0U89_02880</name>
</gene>
<name>A0ABS9BR29_9BACT</name>
<evidence type="ECO:0000313" key="3">
    <source>
        <dbReference type="Proteomes" id="UP001201449"/>
    </source>
</evidence>
<evidence type="ECO:0000259" key="1">
    <source>
        <dbReference type="Pfam" id="PF07883"/>
    </source>
</evidence>
<dbReference type="EMBL" id="JAKEVZ010000002">
    <property type="protein sequence ID" value="MCF1750001.1"/>
    <property type="molecule type" value="Genomic_DNA"/>
</dbReference>
<dbReference type="PANTHER" id="PTHR36440:SF1">
    <property type="entry name" value="PUTATIVE (AFU_ORTHOLOGUE AFUA_8G07350)-RELATED"/>
    <property type="match status" value="1"/>
</dbReference>
<dbReference type="InterPro" id="IPR014710">
    <property type="entry name" value="RmlC-like_jellyroll"/>
</dbReference>
<sequence length="184" mass="20642">MKRRKFLLTSAALTAFGSDLMAFPIRKTEGNEGFLLKAGEARHGKHTPFKGINPNDLKISSKDTAGQLSVFEYIGMEKTGPALHVHLEQDEVFYVVEGTFLFQLGEEFHELGSGDTIFLPRNIPHTWIQTSDRGKLVYLLQPAFKMEEFFQTMHDLGRAPTAEEAQKISLDHGIKNVGPPLTLR</sequence>
<keyword evidence="3" id="KW-1185">Reference proteome</keyword>
<dbReference type="Pfam" id="PF07883">
    <property type="entry name" value="Cupin_2"/>
    <property type="match status" value="1"/>
</dbReference>
<dbReference type="Gene3D" id="2.60.120.10">
    <property type="entry name" value="Jelly Rolls"/>
    <property type="match status" value="1"/>
</dbReference>
<evidence type="ECO:0000313" key="2">
    <source>
        <dbReference type="EMBL" id="MCF1750001.1"/>
    </source>
</evidence>